<accession>A0ABV1UDW3</accession>
<dbReference type="EMBL" id="JBEPAZ010000034">
    <property type="protein sequence ID" value="MER6431894.1"/>
    <property type="molecule type" value="Genomic_DNA"/>
</dbReference>
<feature type="region of interest" description="Disordered" evidence="1">
    <location>
        <begin position="1"/>
        <end position="28"/>
    </location>
</feature>
<dbReference type="Proteomes" id="UP001470023">
    <property type="component" value="Unassembled WGS sequence"/>
</dbReference>
<dbReference type="RefSeq" id="WP_352064830.1">
    <property type="nucleotide sequence ID" value="NZ_JBEPAZ010000034.1"/>
</dbReference>
<proteinExistence type="predicted"/>
<protein>
    <submittedName>
        <fullName evidence="2">Uncharacterized protein</fullName>
    </submittedName>
</protein>
<evidence type="ECO:0000313" key="2">
    <source>
        <dbReference type="EMBL" id="MER6431894.1"/>
    </source>
</evidence>
<gene>
    <name evidence="2" type="ORF">ABT272_29830</name>
</gene>
<comment type="caution">
    <text evidence="2">The sequence shown here is derived from an EMBL/GenBank/DDBJ whole genome shotgun (WGS) entry which is preliminary data.</text>
</comment>
<organism evidence="2 3">
    <name type="scientific">Streptomyces sp. 900105245</name>
    <dbReference type="NCBI Taxonomy" id="3154379"/>
    <lineage>
        <taxon>Bacteria</taxon>
        <taxon>Bacillati</taxon>
        <taxon>Actinomycetota</taxon>
        <taxon>Actinomycetes</taxon>
        <taxon>Kitasatosporales</taxon>
        <taxon>Streptomycetaceae</taxon>
        <taxon>Streptomyces</taxon>
    </lineage>
</organism>
<feature type="compositionally biased region" description="Acidic residues" evidence="1">
    <location>
        <begin position="8"/>
        <end position="21"/>
    </location>
</feature>
<sequence length="70" mass="7734">MISRSQPEEPEETTEGDDPQEPDPFSFYSRSLKDSVWDAIPAVPDHIGGHLAEKWSALAPDTATNQGHED</sequence>
<evidence type="ECO:0000256" key="1">
    <source>
        <dbReference type="SAM" id="MobiDB-lite"/>
    </source>
</evidence>
<name>A0ABV1UDW3_9ACTN</name>
<reference evidence="2 3" key="1">
    <citation type="submission" date="2024-06" db="EMBL/GenBank/DDBJ databases">
        <title>The Natural Products Discovery Center: Release of the First 8490 Sequenced Strains for Exploring Actinobacteria Biosynthetic Diversity.</title>
        <authorList>
            <person name="Kalkreuter E."/>
            <person name="Kautsar S.A."/>
            <person name="Yang D."/>
            <person name="Bader C.D."/>
            <person name="Teijaro C.N."/>
            <person name="Fluegel L."/>
            <person name="Davis C.M."/>
            <person name="Simpson J.R."/>
            <person name="Lauterbach L."/>
            <person name="Steele A.D."/>
            <person name="Gui C."/>
            <person name="Meng S."/>
            <person name="Li G."/>
            <person name="Viehrig K."/>
            <person name="Ye F."/>
            <person name="Su P."/>
            <person name="Kiefer A.F."/>
            <person name="Nichols A."/>
            <person name="Cepeda A.J."/>
            <person name="Yan W."/>
            <person name="Fan B."/>
            <person name="Jiang Y."/>
            <person name="Adhikari A."/>
            <person name="Zheng C.-J."/>
            <person name="Schuster L."/>
            <person name="Cowan T.M."/>
            <person name="Smanski M.J."/>
            <person name="Chevrette M.G."/>
            <person name="De Carvalho L.P.S."/>
            <person name="Shen B."/>
        </authorList>
    </citation>
    <scope>NUCLEOTIDE SEQUENCE [LARGE SCALE GENOMIC DNA]</scope>
    <source>
        <strain evidence="2 3">NPDC001166</strain>
    </source>
</reference>
<keyword evidence="3" id="KW-1185">Reference proteome</keyword>
<evidence type="ECO:0000313" key="3">
    <source>
        <dbReference type="Proteomes" id="UP001470023"/>
    </source>
</evidence>